<evidence type="ECO:0000256" key="1">
    <source>
        <dbReference type="SAM" id="MobiDB-lite"/>
    </source>
</evidence>
<evidence type="ECO:0000313" key="2">
    <source>
        <dbReference type="EMBL" id="MFC3167113.1"/>
    </source>
</evidence>
<accession>A0ABV7I979</accession>
<dbReference type="RefSeq" id="WP_207468787.1">
    <property type="nucleotide sequence ID" value="NZ_JAFNAW010000023.1"/>
</dbReference>
<proteinExistence type="predicted"/>
<reference evidence="3" key="1">
    <citation type="journal article" date="2019" name="Int. J. Syst. Evol. Microbiol.">
        <title>The Global Catalogue of Microorganisms (GCM) 10K type strain sequencing project: providing services to taxonomists for standard genome sequencing and annotation.</title>
        <authorList>
            <consortium name="The Broad Institute Genomics Platform"/>
            <consortium name="The Broad Institute Genome Sequencing Center for Infectious Disease"/>
            <person name="Wu L."/>
            <person name="Ma J."/>
        </authorList>
    </citation>
    <scope>NUCLEOTIDE SEQUENCE [LARGE SCALE GENOMIC DNA]</scope>
    <source>
        <strain evidence="3">KCTC 52239</strain>
    </source>
</reference>
<comment type="caution">
    <text evidence="2">The sequence shown here is derived from an EMBL/GenBank/DDBJ whole genome shotgun (WGS) entry which is preliminary data.</text>
</comment>
<keyword evidence="3" id="KW-1185">Reference proteome</keyword>
<feature type="region of interest" description="Disordered" evidence="1">
    <location>
        <begin position="1"/>
        <end position="24"/>
    </location>
</feature>
<protein>
    <submittedName>
        <fullName evidence="2">Uncharacterized protein</fullName>
    </submittedName>
</protein>
<organism evidence="2 3">
    <name type="scientific">Paracoccus fontiphilus</name>
    <dbReference type="NCBI Taxonomy" id="1815556"/>
    <lineage>
        <taxon>Bacteria</taxon>
        <taxon>Pseudomonadati</taxon>
        <taxon>Pseudomonadota</taxon>
        <taxon>Alphaproteobacteria</taxon>
        <taxon>Rhodobacterales</taxon>
        <taxon>Paracoccaceae</taxon>
        <taxon>Paracoccus</taxon>
    </lineage>
</organism>
<dbReference type="Proteomes" id="UP001595557">
    <property type="component" value="Unassembled WGS sequence"/>
</dbReference>
<evidence type="ECO:0000313" key="3">
    <source>
        <dbReference type="Proteomes" id="UP001595557"/>
    </source>
</evidence>
<gene>
    <name evidence="2" type="ORF">ACFOD7_03525</name>
</gene>
<name>A0ABV7I979_9RHOB</name>
<dbReference type="EMBL" id="JBHRTE010000014">
    <property type="protein sequence ID" value="MFC3167113.1"/>
    <property type="molecule type" value="Genomic_DNA"/>
</dbReference>
<feature type="compositionally biased region" description="Low complexity" evidence="1">
    <location>
        <begin position="1"/>
        <end position="15"/>
    </location>
</feature>
<sequence length="126" mass="12662">MKADARAAAQAGIGQRRQDGAGRTAIAADAHRLARLRQPFAQLDHLQDVAAAMVFHVDEAAALDDVGMAGGGQGGQQGGGKDQAHFAHAVILPIGPGSGNHVLATTRQVASPFSGGTESPICGGCT</sequence>